<keyword evidence="2" id="KW-1185">Reference proteome</keyword>
<dbReference type="AlphaFoldDB" id="A0A5B7G312"/>
<dbReference type="EMBL" id="VSRR010010236">
    <property type="protein sequence ID" value="MPC51528.1"/>
    <property type="molecule type" value="Genomic_DNA"/>
</dbReference>
<evidence type="ECO:0000313" key="2">
    <source>
        <dbReference type="Proteomes" id="UP000324222"/>
    </source>
</evidence>
<name>A0A5B7G312_PORTR</name>
<reference evidence="1 2" key="1">
    <citation type="submission" date="2019-05" db="EMBL/GenBank/DDBJ databases">
        <title>Another draft genome of Portunus trituberculatus and its Hox gene families provides insights of decapod evolution.</title>
        <authorList>
            <person name="Jeong J.-H."/>
            <person name="Song I."/>
            <person name="Kim S."/>
            <person name="Choi T."/>
            <person name="Kim D."/>
            <person name="Ryu S."/>
            <person name="Kim W."/>
        </authorList>
    </citation>
    <scope>NUCLEOTIDE SEQUENCE [LARGE SCALE GENOMIC DNA]</scope>
    <source>
        <tissue evidence="1">Muscle</tissue>
    </source>
</reference>
<evidence type="ECO:0000313" key="1">
    <source>
        <dbReference type="EMBL" id="MPC51528.1"/>
    </source>
</evidence>
<comment type="caution">
    <text evidence="1">The sequence shown here is derived from an EMBL/GenBank/DDBJ whole genome shotgun (WGS) entry which is preliminary data.</text>
</comment>
<sequence>MGELTTSSIPQWTYSHVRDRRAQTLLTRPRICHTYLTQRYLLTRNPQPYCEDCLVPLTVRHVLVECSSLIALRHRYLYHCRGRDSGVYYIAQVLGPACLAPGHDVFKYLGKAGLLPIKTQVLIQGRKKRQRHLLSRFIDHKEGIQRLSELAFSSAARPQLLTRFQRTSSDKISPCPAARHRTYLRPCHTMETSWTDC</sequence>
<accession>A0A5B7G312</accession>
<organism evidence="1 2">
    <name type="scientific">Portunus trituberculatus</name>
    <name type="common">Swimming crab</name>
    <name type="synonym">Neptunus trituberculatus</name>
    <dbReference type="NCBI Taxonomy" id="210409"/>
    <lineage>
        <taxon>Eukaryota</taxon>
        <taxon>Metazoa</taxon>
        <taxon>Ecdysozoa</taxon>
        <taxon>Arthropoda</taxon>
        <taxon>Crustacea</taxon>
        <taxon>Multicrustacea</taxon>
        <taxon>Malacostraca</taxon>
        <taxon>Eumalacostraca</taxon>
        <taxon>Eucarida</taxon>
        <taxon>Decapoda</taxon>
        <taxon>Pleocyemata</taxon>
        <taxon>Brachyura</taxon>
        <taxon>Eubrachyura</taxon>
        <taxon>Portunoidea</taxon>
        <taxon>Portunidae</taxon>
        <taxon>Portuninae</taxon>
        <taxon>Portunus</taxon>
    </lineage>
</organism>
<proteinExistence type="predicted"/>
<protein>
    <submittedName>
        <fullName evidence="1">Uncharacterized protein</fullName>
    </submittedName>
</protein>
<gene>
    <name evidence="1" type="ORF">E2C01_045376</name>
</gene>
<dbReference type="Proteomes" id="UP000324222">
    <property type="component" value="Unassembled WGS sequence"/>
</dbReference>